<evidence type="ECO:0000313" key="9">
    <source>
        <dbReference type="Proteomes" id="UP000579812"/>
    </source>
</evidence>
<evidence type="ECO:0000256" key="6">
    <source>
        <dbReference type="SAM" id="Phobius"/>
    </source>
</evidence>
<sequence>MDGTTRESLSQIQGVPLLARVVKYWARVEKFQASNEDLLIATYPKAGTTWIQEVVDSILNEGDVEKCKRAPTQVRMPFFEMTAPDGSSSGISKLEVMDPPRVIKTHLPIQLVPRSFWDAGCKVIYIARNPKDTVVSYFHFDRMHLYQPEPGPWPQYLEKFMKGELGWGSWYDHVKGYWRERHNKKILYTFYEDMKGDPVREVTRIAQFLGQQLSKSTIEHIVQMTKFSAMRENPMANYSTIPDTIFDRTASEFMRKGEVGDWKNHFSAEEDAAFEEHYRKIMADCPIPIRVPTWLTPSAIPLHSILQGLVGACGIWVLRNLLKTYLFVEAQSIADPETDVKRRNRLNGGLTEKIQFWILTVVLSVVGSRVASLVVLEFSLRAISARLTGGSDSIIDPLFLLLVQCQFSLGCALTCSLNFLHEGAPQGWLSLLLAVGLSWFLANRCSRVWRHVNTMYSIHSTQRYCGLCIGLLTTGSSILTWLCSALIITFSVSGIAAISNINQHFLSTTEALRFWTPLTICYTLLVVYMNEDRHHPPGQQILNTVVVRLGGLFVLLITVGSWSDVLHVLICFTGEAACLFTSQDLLEAIYQHVTYVPKGPLKRPGNRGELRNFERKLD</sequence>
<dbReference type="InterPro" id="IPR031648">
    <property type="entry name" value="TMEM82"/>
</dbReference>
<accession>A0A7J6BP64</accession>
<dbReference type="InterPro" id="IPR000863">
    <property type="entry name" value="Sulfotransferase_dom"/>
</dbReference>
<proteinExistence type="inferred from homology"/>
<comment type="subcellular location">
    <subcellularLocation>
        <location evidence="1">Cytoplasm</location>
    </subcellularLocation>
</comment>
<feature type="transmembrane region" description="Helical" evidence="6">
    <location>
        <begin position="354"/>
        <end position="376"/>
    </location>
</feature>
<evidence type="ECO:0000313" key="8">
    <source>
        <dbReference type="EMBL" id="KAF4096686.1"/>
    </source>
</evidence>
<gene>
    <name evidence="8" type="ORF">G5714_022655</name>
</gene>
<keyword evidence="6" id="KW-1133">Transmembrane helix</keyword>
<feature type="transmembrane region" description="Helical" evidence="6">
    <location>
        <begin position="512"/>
        <end position="529"/>
    </location>
</feature>
<evidence type="ECO:0000259" key="7">
    <source>
        <dbReference type="Pfam" id="PF00685"/>
    </source>
</evidence>
<comment type="caution">
    <text evidence="8">The sequence shown here is derived from an EMBL/GenBank/DDBJ whole genome shotgun (WGS) entry which is preliminary data.</text>
</comment>
<dbReference type="GO" id="GO:0006805">
    <property type="term" value="P:xenobiotic metabolic process"/>
    <property type="evidence" value="ECO:0007669"/>
    <property type="project" value="UniProtKB-ARBA"/>
</dbReference>
<dbReference type="Pfam" id="PF15816">
    <property type="entry name" value="TMEM82"/>
    <property type="match status" value="1"/>
</dbReference>
<dbReference type="AlphaFoldDB" id="A0A7J6BP64"/>
<dbReference type="GO" id="GO:0005737">
    <property type="term" value="C:cytoplasm"/>
    <property type="evidence" value="ECO:0007669"/>
    <property type="project" value="UniProtKB-SubCell"/>
</dbReference>
<keyword evidence="6" id="KW-0812">Transmembrane</keyword>
<dbReference type="Gene3D" id="3.40.50.300">
    <property type="entry name" value="P-loop containing nucleotide triphosphate hydrolases"/>
    <property type="match status" value="1"/>
</dbReference>
<keyword evidence="9" id="KW-1185">Reference proteome</keyword>
<dbReference type="InterPro" id="IPR027417">
    <property type="entry name" value="P-loop_NTPase"/>
</dbReference>
<dbReference type="EMBL" id="JAAMOB010000023">
    <property type="protein sequence ID" value="KAF4096686.1"/>
    <property type="molecule type" value="Genomic_DNA"/>
</dbReference>
<feature type="domain" description="Sulfotransferase" evidence="7">
    <location>
        <begin position="36"/>
        <end position="285"/>
    </location>
</feature>
<dbReference type="PANTHER" id="PTHR35257:SF1">
    <property type="entry name" value="TRANSMEMBRANE PROTEIN 82"/>
    <property type="match status" value="1"/>
</dbReference>
<protein>
    <recommendedName>
        <fullName evidence="7">Sulfotransferase domain-containing protein</fullName>
    </recommendedName>
</protein>
<keyword evidence="6" id="KW-0472">Membrane</keyword>
<keyword evidence="5" id="KW-0128">Catecholamine metabolism</keyword>
<dbReference type="FunFam" id="3.40.50.300:FF:000433">
    <property type="entry name" value="Estrogen sulfotransferase"/>
    <property type="match status" value="1"/>
</dbReference>
<evidence type="ECO:0000256" key="5">
    <source>
        <dbReference type="ARBA" id="ARBA00022939"/>
    </source>
</evidence>
<dbReference type="PANTHER" id="PTHR35257">
    <property type="entry name" value="TRANSMEMBRANE PROTEIN 82"/>
    <property type="match status" value="1"/>
</dbReference>
<evidence type="ECO:0000256" key="4">
    <source>
        <dbReference type="ARBA" id="ARBA00022679"/>
    </source>
</evidence>
<organism evidence="8 9">
    <name type="scientific">Onychostoma macrolepis</name>
    <dbReference type="NCBI Taxonomy" id="369639"/>
    <lineage>
        <taxon>Eukaryota</taxon>
        <taxon>Metazoa</taxon>
        <taxon>Chordata</taxon>
        <taxon>Craniata</taxon>
        <taxon>Vertebrata</taxon>
        <taxon>Euteleostomi</taxon>
        <taxon>Actinopterygii</taxon>
        <taxon>Neopterygii</taxon>
        <taxon>Teleostei</taxon>
        <taxon>Ostariophysi</taxon>
        <taxon>Cypriniformes</taxon>
        <taxon>Cyprinidae</taxon>
        <taxon>Acrossocheilinae</taxon>
        <taxon>Onychostoma</taxon>
    </lineage>
</organism>
<dbReference type="GO" id="GO:0008146">
    <property type="term" value="F:sulfotransferase activity"/>
    <property type="evidence" value="ECO:0007669"/>
    <property type="project" value="InterPro"/>
</dbReference>
<keyword evidence="4" id="KW-0808">Transferase</keyword>
<evidence type="ECO:0000256" key="3">
    <source>
        <dbReference type="ARBA" id="ARBA00022490"/>
    </source>
</evidence>
<dbReference type="SUPFAM" id="SSF52540">
    <property type="entry name" value="P-loop containing nucleoside triphosphate hydrolases"/>
    <property type="match status" value="1"/>
</dbReference>
<feature type="transmembrane region" description="Helical" evidence="6">
    <location>
        <begin position="426"/>
        <end position="443"/>
    </location>
</feature>
<dbReference type="Proteomes" id="UP000579812">
    <property type="component" value="Unassembled WGS sequence"/>
</dbReference>
<evidence type="ECO:0000256" key="2">
    <source>
        <dbReference type="ARBA" id="ARBA00005771"/>
    </source>
</evidence>
<feature type="transmembrane region" description="Helical" evidence="6">
    <location>
        <begin position="397"/>
        <end position="420"/>
    </location>
</feature>
<evidence type="ECO:0000256" key="1">
    <source>
        <dbReference type="ARBA" id="ARBA00004496"/>
    </source>
</evidence>
<comment type="similarity">
    <text evidence="2">Belongs to the sulfotransferase 1 family.</text>
</comment>
<keyword evidence="3" id="KW-0963">Cytoplasm</keyword>
<dbReference type="GO" id="GO:0006584">
    <property type="term" value="P:catecholamine metabolic process"/>
    <property type="evidence" value="ECO:0007669"/>
    <property type="project" value="UniProtKB-KW"/>
</dbReference>
<name>A0A7J6BP64_9TELE</name>
<dbReference type="Pfam" id="PF00685">
    <property type="entry name" value="Sulfotransfer_1"/>
    <property type="match status" value="1"/>
</dbReference>
<feature type="transmembrane region" description="Helical" evidence="6">
    <location>
        <begin position="464"/>
        <end position="492"/>
    </location>
</feature>
<reference evidence="8 9" key="1">
    <citation type="submission" date="2020-04" db="EMBL/GenBank/DDBJ databases">
        <title>Chromosome-level genome assembly of a cyprinid fish Onychostoma macrolepis by integration of Nanopore Sequencing, Bionano and Hi-C technology.</title>
        <authorList>
            <person name="Wang D."/>
        </authorList>
    </citation>
    <scope>NUCLEOTIDE SEQUENCE [LARGE SCALE GENOMIC DNA]</scope>
    <source>
        <strain evidence="8">SWU-2019</strain>
        <tissue evidence="8">Muscle</tissue>
    </source>
</reference>
<feature type="transmembrane region" description="Helical" evidence="6">
    <location>
        <begin position="541"/>
        <end position="562"/>
    </location>
</feature>